<feature type="domain" description="Disease resistance R13L4/SHOC-2-like LRR" evidence="11">
    <location>
        <begin position="598"/>
        <end position="973"/>
    </location>
</feature>
<dbReference type="InterPro" id="IPR041118">
    <property type="entry name" value="Rx_N"/>
</dbReference>
<reference evidence="12" key="1">
    <citation type="submission" date="2024-10" db="EMBL/GenBank/DDBJ databases">
        <authorList>
            <person name="Ryan C."/>
        </authorList>
    </citation>
    <scope>NUCLEOTIDE SEQUENCE [LARGE SCALE GENOMIC DNA]</scope>
</reference>
<feature type="domain" description="Disease resistance N-terminal" evidence="10">
    <location>
        <begin position="18"/>
        <end position="93"/>
    </location>
</feature>
<keyword evidence="4" id="KW-0547">Nucleotide-binding</keyword>
<name>A0ABC9EXV0_9POAL</name>
<dbReference type="InterPro" id="IPR044974">
    <property type="entry name" value="Disease_R_plants"/>
</dbReference>
<dbReference type="Pfam" id="PF18052">
    <property type="entry name" value="Rx_N"/>
    <property type="match status" value="1"/>
</dbReference>
<evidence type="ECO:0000256" key="8">
    <source>
        <dbReference type="SAM" id="SignalP"/>
    </source>
</evidence>
<dbReference type="Gene3D" id="1.20.5.4130">
    <property type="match status" value="1"/>
</dbReference>
<keyword evidence="6" id="KW-0175">Coiled coil</keyword>
<sequence>MLDCSFVARLLAPVVTFVLKLVHEQHELTDGIENDIDFVLRELHAIAAATEKHSSVPVEGDARCILEEWRELAYEIEQCLDIFIHSHARKRQRTPLLGLEDDDGTLMHPTDLARSLKNLRQKLEEPEKRAKRYGLCSGAPSSTPESTPEPQEQNTRLLGKTVGMSGALQDILEMIKPPQDLKEEKLKVISIVGPGGVGKTLLARTVYNTNRPVDQRNAAKKGKSSTANLMNRDHLKKGKRKRKRKQNDRHGGPLPESHQHRESSNNVHQVCAHFDLFVWTHAADMSSYKVLEDILKAVDKQVDTAILDRHGLIQRLESRLSGKRYLIVIDDMRNKQQWEHIKAAFPDKPHVRSRVIVTTRIQSISDACSSGNGYVYKMRTLDKSDSRTLFIKEASLNEDEKAIEQQSSGLISKCDGLPLALVSTAPFVRDNGGLDFCAQACLQLGSFLEKDKSLERMQWVLRSNYNGLDGSALKARLLYFCTFKREYEVRRNSLIRRWLAEGLLDRTPRLSSSLLIEEYNSLCTLIDRNIISPTGVSNNGKVKRCRPSGMLLEYILNKSMVENFAAFPQQEPQAQYIRRFSMHHGRYDFRDFGKSYPRTLVVSGEAGKDVLSFDNCELMRVLDLELCTDLENCHLEKICEDLLLLKYLSLRGTGTTKIPRNIEHLQWLQTLDLRKTGIEVIPKEVVLLPQLAHLLGRFQLLDGDYNELSKPTLKQFLSHESKLETLTGFVAGKNSGFPQLLNSIVNRGLRKLKIWFTSDVDDTNLSDLTEGIMQFIREGSNLIDGRSLSIGLQDYPDSSPFQTFMASLSTVKGSLSSLKLHGPSSPLGRVITICINLGSLDELCLSFTTTLRWDDIVLVGQCGILRYLKLVAVDIEGEAIIERQQFKALKRLSLVVQERVPHVSIHDGHDPENKALKRLESLHIICEQLDGLSGIEITHLTSLKEIGLHSGTTPATVRAWKDATRHHPNRPNIELVEDPRNA</sequence>
<evidence type="ECO:0000256" key="1">
    <source>
        <dbReference type="ARBA" id="ARBA00008894"/>
    </source>
</evidence>
<feature type="compositionally biased region" description="Low complexity" evidence="7">
    <location>
        <begin position="140"/>
        <end position="153"/>
    </location>
</feature>
<proteinExistence type="inferred from homology"/>
<dbReference type="SUPFAM" id="SSF52058">
    <property type="entry name" value="L domain-like"/>
    <property type="match status" value="1"/>
</dbReference>
<dbReference type="GO" id="GO:0000166">
    <property type="term" value="F:nucleotide binding"/>
    <property type="evidence" value="ECO:0007669"/>
    <property type="project" value="UniProtKB-KW"/>
</dbReference>
<keyword evidence="5" id="KW-0611">Plant defense</keyword>
<dbReference type="Pfam" id="PF23598">
    <property type="entry name" value="LRR_14"/>
    <property type="match status" value="1"/>
</dbReference>
<feature type="chain" id="PRO_5044895982" evidence="8">
    <location>
        <begin position="17"/>
        <end position="982"/>
    </location>
</feature>
<dbReference type="AlphaFoldDB" id="A0ABC9EXV0"/>
<evidence type="ECO:0000256" key="3">
    <source>
        <dbReference type="ARBA" id="ARBA00022737"/>
    </source>
</evidence>
<dbReference type="InterPro" id="IPR032675">
    <property type="entry name" value="LRR_dom_sf"/>
</dbReference>
<dbReference type="PANTHER" id="PTHR23155:SF1227">
    <property type="entry name" value="OS11G0462500 PROTEIN"/>
    <property type="match status" value="1"/>
</dbReference>
<evidence type="ECO:0000256" key="2">
    <source>
        <dbReference type="ARBA" id="ARBA00022614"/>
    </source>
</evidence>
<feature type="signal peptide" evidence="8">
    <location>
        <begin position="1"/>
        <end position="16"/>
    </location>
</feature>
<dbReference type="PANTHER" id="PTHR23155">
    <property type="entry name" value="DISEASE RESISTANCE PROTEIN RP"/>
    <property type="match status" value="1"/>
</dbReference>
<dbReference type="Gene3D" id="3.80.10.10">
    <property type="entry name" value="Ribonuclease Inhibitor"/>
    <property type="match status" value="1"/>
</dbReference>
<evidence type="ECO:0000313" key="13">
    <source>
        <dbReference type="Proteomes" id="UP001497457"/>
    </source>
</evidence>
<evidence type="ECO:0000313" key="12">
    <source>
        <dbReference type="EMBL" id="CAL5066156.1"/>
    </source>
</evidence>
<organism evidence="12 13">
    <name type="scientific">Urochloa decumbens</name>
    <dbReference type="NCBI Taxonomy" id="240449"/>
    <lineage>
        <taxon>Eukaryota</taxon>
        <taxon>Viridiplantae</taxon>
        <taxon>Streptophyta</taxon>
        <taxon>Embryophyta</taxon>
        <taxon>Tracheophyta</taxon>
        <taxon>Spermatophyta</taxon>
        <taxon>Magnoliopsida</taxon>
        <taxon>Liliopsida</taxon>
        <taxon>Poales</taxon>
        <taxon>Poaceae</taxon>
        <taxon>PACMAD clade</taxon>
        <taxon>Panicoideae</taxon>
        <taxon>Panicodae</taxon>
        <taxon>Paniceae</taxon>
        <taxon>Melinidinae</taxon>
        <taxon>Urochloa</taxon>
    </lineage>
</organism>
<dbReference type="EMBL" id="OZ075115">
    <property type="protein sequence ID" value="CAL5066156.1"/>
    <property type="molecule type" value="Genomic_DNA"/>
</dbReference>
<evidence type="ECO:0000259" key="11">
    <source>
        <dbReference type="Pfam" id="PF23598"/>
    </source>
</evidence>
<evidence type="ECO:0000256" key="4">
    <source>
        <dbReference type="ARBA" id="ARBA00022741"/>
    </source>
</evidence>
<dbReference type="InterPro" id="IPR027417">
    <property type="entry name" value="P-loop_NTPase"/>
</dbReference>
<comment type="similarity">
    <text evidence="1">Belongs to the disease resistance NB-LRR family.</text>
</comment>
<dbReference type="PRINTS" id="PR00364">
    <property type="entry name" value="DISEASERSIST"/>
</dbReference>
<dbReference type="Gene3D" id="3.40.50.300">
    <property type="entry name" value="P-loop containing nucleotide triphosphate hydrolases"/>
    <property type="match status" value="2"/>
</dbReference>
<dbReference type="InterPro" id="IPR055414">
    <property type="entry name" value="LRR_R13L4/SHOC2-like"/>
</dbReference>
<evidence type="ECO:0000259" key="10">
    <source>
        <dbReference type="Pfam" id="PF18052"/>
    </source>
</evidence>
<gene>
    <name evidence="12" type="ORF">URODEC1_LOCUS100290</name>
</gene>
<dbReference type="Proteomes" id="UP001497457">
    <property type="component" value="Chromosome 5rd"/>
</dbReference>
<feature type="domain" description="NB-ARC" evidence="9">
    <location>
        <begin position="265"/>
        <end position="398"/>
    </location>
</feature>
<keyword evidence="2" id="KW-0433">Leucine-rich repeat</keyword>
<protein>
    <submittedName>
        <fullName evidence="12">Uncharacterized protein</fullName>
    </submittedName>
</protein>
<keyword evidence="8" id="KW-0732">Signal</keyword>
<accession>A0ABC9EXV0</accession>
<feature type="compositionally biased region" description="Basic residues" evidence="7">
    <location>
        <begin position="234"/>
        <end position="247"/>
    </location>
</feature>
<feature type="region of interest" description="Disordered" evidence="7">
    <location>
        <begin position="124"/>
        <end position="154"/>
    </location>
</feature>
<dbReference type="InterPro" id="IPR002182">
    <property type="entry name" value="NB-ARC"/>
</dbReference>
<evidence type="ECO:0000256" key="7">
    <source>
        <dbReference type="SAM" id="MobiDB-lite"/>
    </source>
</evidence>
<dbReference type="GO" id="GO:0006952">
    <property type="term" value="P:defense response"/>
    <property type="evidence" value="ECO:0007669"/>
    <property type="project" value="UniProtKB-KW"/>
</dbReference>
<evidence type="ECO:0000256" key="6">
    <source>
        <dbReference type="ARBA" id="ARBA00023054"/>
    </source>
</evidence>
<feature type="region of interest" description="Disordered" evidence="7">
    <location>
        <begin position="212"/>
        <end position="265"/>
    </location>
</feature>
<keyword evidence="3" id="KW-0677">Repeat</keyword>
<dbReference type="Pfam" id="PF00931">
    <property type="entry name" value="NB-ARC"/>
    <property type="match status" value="1"/>
</dbReference>
<evidence type="ECO:0000256" key="5">
    <source>
        <dbReference type="ARBA" id="ARBA00022821"/>
    </source>
</evidence>
<keyword evidence="13" id="KW-1185">Reference proteome</keyword>
<dbReference type="GO" id="GO:0051707">
    <property type="term" value="P:response to other organism"/>
    <property type="evidence" value="ECO:0007669"/>
    <property type="project" value="UniProtKB-ARBA"/>
</dbReference>
<evidence type="ECO:0000259" key="9">
    <source>
        <dbReference type="Pfam" id="PF00931"/>
    </source>
</evidence>
<dbReference type="SUPFAM" id="SSF52540">
    <property type="entry name" value="P-loop containing nucleoside triphosphate hydrolases"/>
    <property type="match status" value="2"/>
</dbReference>